<dbReference type="GO" id="GO:0047580">
    <property type="term" value="F:4-hydroxyproline epimerase activity"/>
    <property type="evidence" value="ECO:0007669"/>
    <property type="project" value="TreeGrafter"/>
</dbReference>
<dbReference type="AlphaFoldDB" id="A0A3P3U5Z9"/>
<proteinExistence type="inferred from homology"/>
<sequence>MKMKRWYAAIDTHSGGEPLRIITGGLPPLAGATLQEKADFFRRNFDAARKLLLAEPRGHGAMTGAVVTAPVTKGVRFGLLFLNQEGLAAISGHGIIAAVTAWIATGQLEFSDAAAGVLIDCPAGTVRAIAECEGEEVHAVTIEPVPSFAYDKPLTVNVEGAEVRVDIGFSGELYAVVDASLLGVRGAYPLPKLREWARLIRGAAERRLQGKHSVLDWDSGIHGVFFYRRGDGLGSRREASLDDRDDDRDPARIVYRSAAVFAGEQLDRSPGGAGACAHLAVLYSRGLLARGQQVVYEGITGARAIGTISGETMAYDRRAVIPRFTGTAHVLGFMNFLLDPADPLPEGFILY</sequence>
<dbReference type="Gene3D" id="3.10.310.10">
    <property type="entry name" value="Diaminopimelate Epimerase, Chain A, domain 1"/>
    <property type="match status" value="2"/>
</dbReference>
<evidence type="ECO:0000256" key="1">
    <source>
        <dbReference type="ARBA" id="ARBA00007529"/>
    </source>
</evidence>
<dbReference type="InterPro" id="IPR008794">
    <property type="entry name" value="Pro_racemase_fam"/>
</dbReference>
<dbReference type="PANTHER" id="PTHR33442:SF1">
    <property type="entry name" value="TRANS-3-HYDROXY-L-PROLINE DEHYDRATASE"/>
    <property type="match status" value="1"/>
</dbReference>
<gene>
    <name evidence="2" type="ORF">EHV15_24355</name>
</gene>
<dbReference type="SFLD" id="SFLDS00028">
    <property type="entry name" value="Proline_Racemase"/>
    <property type="match status" value="1"/>
</dbReference>
<comment type="similarity">
    <text evidence="1">Belongs to the proline racemase family.</text>
</comment>
<dbReference type="SUPFAM" id="SSF54506">
    <property type="entry name" value="Diaminopimelate epimerase-like"/>
    <property type="match status" value="1"/>
</dbReference>
<dbReference type="RefSeq" id="WP_128633505.1">
    <property type="nucleotide sequence ID" value="NZ_RRCN01000001.1"/>
</dbReference>
<organism evidence="2 3">
    <name type="scientific">Paenibacillus oralis</name>
    <dbReference type="NCBI Taxonomy" id="2490856"/>
    <lineage>
        <taxon>Bacteria</taxon>
        <taxon>Bacillati</taxon>
        <taxon>Bacillota</taxon>
        <taxon>Bacilli</taxon>
        <taxon>Bacillales</taxon>
        <taxon>Paenibacillaceae</taxon>
        <taxon>Paenibacillus</taxon>
    </lineage>
</organism>
<dbReference type="EMBL" id="RRCN01000001">
    <property type="protein sequence ID" value="RRJ65705.1"/>
    <property type="molecule type" value="Genomic_DNA"/>
</dbReference>
<dbReference type="PIRSF" id="PIRSF029792">
    <property type="entry name" value="Pro_racemase"/>
    <property type="match status" value="1"/>
</dbReference>
<evidence type="ECO:0000313" key="3">
    <source>
        <dbReference type="Proteomes" id="UP000267017"/>
    </source>
</evidence>
<dbReference type="Proteomes" id="UP000267017">
    <property type="component" value="Unassembled WGS sequence"/>
</dbReference>
<dbReference type="OrthoDB" id="181267at2"/>
<reference evidence="2 3" key="1">
    <citation type="submission" date="2018-11" db="EMBL/GenBank/DDBJ databases">
        <title>Genome sequencing of Paenibacillus sp. KCOM 3021 (= ChDC PVNT-B20).</title>
        <authorList>
            <person name="Kook J.-K."/>
            <person name="Park S.-N."/>
            <person name="Lim Y.K."/>
        </authorList>
    </citation>
    <scope>NUCLEOTIDE SEQUENCE [LARGE SCALE GENOMIC DNA]</scope>
    <source>
        <strain evidence="2 3">KCOM 3021</strain>
    </source>
</reference>
<accession>A0A3P3U5Z9</accession>
<protein>
    <submittedName>
        <fullName evidence="2">Proline racemase</fullName>
    </submittedName>
</protein>
<dbReference type="Pfam" id="PF05544">
    <property type="entry name" value="Pro_racemase"/>
    <property type="match status" value="1"/>
</dbReference>
<keyword evidence="3" id="KW-1185">Reference proteome</keyword>
<evidence type="ECO:0000313" key="2">
    <source>
        <dbReference type="EMBL" id="RRJ65705.1"/>
    </source>
</evidence>
<name>A0A3P3U5Z9_9BACL</name>
<comment type="caution">
    <text evidence="2">The sequence shown here is derived from an EMBL/GenBank/DDBJ whole genome shotgun (WGS) entry which is preliminary data.</text>
</comment>
<dbReference type="PANTHER" id="PTHR33442">
    <property type="entry name" value="TRANS-3-HYDROXY-L-PROLINE DEHYDRATASE"/>
    <property type="match status" value="1"/>
</dbReference>